<accession>A0A2X3ERM2</accession>
<feature type="compositionally biased region" description="Low complexity" evidence="1">
    <location>
        <begin position="34"/>
        <end position="44"/>
    </location>
</feature>
<evidence type="ECO:0000256" key="1">
    <source>
        <dbReference type="SAM" id="MobiDB-lite"/>
    </source>
</evidence>
<dbReference type="AlphaFoldDB" id="A0A2X3ERM2"/>
<organism evidence="2 3">
    <name type="scientific">Klebsiella pneumoniae</name>
    <dbReference type="NCBI Taxonomy" id="573"/>
    <lineage>
        <taxon>Bacteria</taxon>
        <taxon>Pseudomonadati</taxon>
        <taxon>Pseudomonadota</taxon>
        <taxon>Gammaproteobacteria</taxon>
        <taxon>Enterobacterales</taxon>
        <taxon>Enterobacteriaceae</taxon>
        <taxon>Klebsiella/Raoultella group</taxon>
        <taxon>Klebsiella</taxon>
        <taxon>Klebsiella pneumoniae complex</taxon>
    </lineage>
</organism>
<feature type="compositionally biased region" description="Polar residues" evidence="1">
    <location>
        <begin position="45"/>
        <end position="54"/>
    </location>
</feature>
<sequence length="69" mass="7032">MLVTIATTRSVGSLTQNTGPFASAMSRMVPPPTAVTTPNTSTPNGSIRSFPASSTPEIAKTAVPIISSQ</sequence>
<feature type="region of interest" description="Disordered" evidence="1">
    <location>
        <begin position="13"/>
        <end position="54"/>
    </location>
</feature>
<reference evidence="2 3" key="1">
    <citation type="submission" date="2018-06" db="EMBL/GenBank/DDBJ databases">
        <authorList>
            <consortium name="Pathogen Informatics"/>
            <person name="Doyle S."/>
        </authorList>
    </citation>
    <scope>NUCLEOTIDE SEQUENCE [LARGE SCALE GENOMIC DNA]</scope>
    <source>
        <strain evidence="2 3">NCTC9128</strain>
    </source>
</reference>
<evidence type="ECO:0000313" key="2">
    <source>
        <dbReference type="EMBL" id="SQC39123.1"/>
    </source>
</evidence>
<gene>
    <name evidence="2" type="ORF">NCTC9128_05251</name>
</gene>
<proteinExistence type="predicted"/>
<name>A0A2X3ERM2_KLEPN</name>
<dbReference type="Proteomes" id="UP000251088">
    <property type="component" value="Unassembled WGS sequence"/>
</dbReference>
<evidence type="ECO:0000313" key="3">
    <source>
        <dbReference type="Proteomes" id="UP000251088"/>
    </source>
</evidence>
<dbReference type="EMBL" id="UAWN01000014">
    <property type="protein sequence ID" value="SQC39123.1"/>
    <property type="molecule type" value="Genomic_DNA"/>
</dbReference>
<protein>
    <submittedName>
        <fullName evidence="2">Uncharacterized protein</fullName>
    </submittedName>
</protein>